<accession>G5J0B7</accession>
<comment type="caution">
    <text evidence="1">The sequence shown here is derived from an EMBL/GenBank/DDBJ whole genome shotgun (WGS) entry which is preliminary data.</text>
</comment>
<organism evidence="1 2">
    <name type="scientific">Crocosphaera watsonii WH 0003</name>
    <dbReference type="NCBI Taxonomy" id="423471"/>
    <lineage>
        <taxon>Bacteria</taxon>
        <taxon>Bacillati</taxon>
        <taxon>Cyanobacteriota</taxon>
        <taxon>Cyanophyceae</taxon>
        <taxon>Oscillatoriophycideae</taxon>
        <taxon>Chroococcales</taxon>
        <taxon>Aphanothecaceae</taxon>
        <taxon>Crocosphaera</taxon>
    </lineage>
</organism>
<sequence>MPSLTLSEITYYRSQLADYPDAIAALDEIVVCDGDLDDAAINLALSVGQTPDRTDWLEGLAKRYRVEICQENLINELSQGHIIPVINHLMNTKRVPDILVLPVILYVFKTGVDDFCSPLKLKIT</sequence>
<dbReference type="GeneID" id="88764824"/>
<proteinExistence type="predicted"/>
<dbReference type="Proteomes" id="UP000003477">
    <property type="component" value="Unassembled WGS sequence"/>
</dbReference>
<reference evidence="1 2" key="1">
    <citation type="journal article" date="2011" name="Front. Microbiol.">
        <title>Two Strains of Crocosphaera watsonii with Highly Conserved Genomes are Distinguished by Strain-Specific Features.</title>
        <authorList>
            <person name="Bench S.R."/>
            <person name="Ilikchyan I.N."/>
            <person name="Tripp H.J."/>
            <person name="Zehr J.P."/>
        </authorList>
    </citation>
    <scope>NUCLEOTIDE SEQUENCE [LARGE SCALE GENOMIC DNA]</scope>
    <source>
        <strain evidence="1 2">WH 0003</strain>
    </source>
</reference>
<evidence type="ECO:0000313" key="2">
    <source>
        <dbReference type="Proteomes" id="UP000003477"/>
    </source>
</evidence>
<evidence type="ECO:0000313" key="1">
    <source>
        <dbReference type="EMBL" id="EHJ14378.1"/>
    </source>
</evidence>
<dbReference type="EMBL" id="AESD01000152">
    <property type="protein sequence ID" value="EHJ14378.1"/>
    <property type="molecule type" value="Genomic_DNA"/>
</dbReference>
<dbReference type="RefSeq" id="WP_007304005.1">
    <property type="nucleotide sequence ID" value="NZ_AESD01000152.1"/>
</dbReference>
<name>G5J0B7_CROWT</name>
<protein>
    <submittedName>
        <fullName evidence="1">Uncharacterized protein</fullName>
    </submittedName>
</protein>
<dbReference type="PATRIC" id="fig|423471.3.peg.882"/>
<dbReference type="AlphaFoldDB" id="G5J0B7"/>
<gene>
    <name evidence="1" type="ORF">CWATWH0003_0954</name>
</gene>